<sequence>MVPDFGFWRWKWGDVIETGRFLLNRSRDVLHSDDPISYIMQCNLSDTGMDVPCVCIEILCWCCQTRGIVNKDCAYLDDIVLPFVVSAPKYGPADRPATARAMREALAVLAELERDRLVSEEMIEEIPDEEEEAVEATYYVVEEKAYDQMQWNQVDSSQSC</sequence>
<gene>
    <name evidence="1" type="ORF">POPTR_015G109900</name>
</gene>
<dbReference type="Proteomes" id="UP000006729">
    <property type="component" value="Chromosome 15"/>
</dbReference>
<evidence type="ECO:0000313" key="1">
    <source>
        <dbReference type="EMBL" id="PNT01595.1"/>
    </source>
</evidence>
<protein>
    <submittedName>
        <fullName evidence="1">Uncharacterized protein</fullName>
    </submittedName>
</protein>
<keyword evidence="2" id="KW-1185">Reference proteome</keyword>
<dbReference type="InParanoid" id="A0A2K1XLE0"/>
<dbReference type="AlphaFoldDB" id="A0A2K1XLE0"/>
<reference evidence="1 2" key="1">
    <citation type="journal article" date="2006" name="Science">
        <title>The genome of black cottonwood, Populus trichocarpa (Torr. &amp; Gray).</title>
        <authorList>
            <person name="Tuskan G.A."/>
            <person name="Difazio S."/>
            <person name="Jansson S."/>
            <person name="Bohlmann J."/>
            <person name="Grigoriev I."/>
            <person name="Hellsten U."/>
            <person name="Putnam N."/>
            <person name="Ralph S."/>
            <person name="Rombauts S."/>
            <person name="Salamov A."/>
            <person name="Schein J."/>
            <person name="Sterck L."/>
            <person name="Aerts A."/>
            <person name="Bhalerao R.R."/>
            <person name="Bhalerao R.P."/>
            <person name="Blaudez D."/>
            <person name="Boerjan W."/>
            <person name="Brun A."/>
            <person name="Brunner A."/>
            <person name="Busov V."/>
            <person name="Campbell M."/>
            <person name="Carlson J."/>
            <person name="Chalot M."/>
            <person name="Chapman J."/>
            <person name="Chen G.L."/>
            <person name="Cooper D."/>
            <person name="Coutinho P.M."/>
            <person name="Couturier J."/>
            <person name="Covert S."/>
            <person name="Cronk Q."/>
            <person name="Cunningham R."/>
            <person name="Davis J."/>
            <person name="Degroeve S."/>
            <person name="Dejardin A."/>
            <person name="Depamphilis C."/>
            <person name="Detter J."/>
            <person name="Dirks B."/>
            <person name="Dubchak I."/>
            <person name="Duplessis S."/>
            <person name="Ehlting J."/>
            <person name="Ellis B."/>
            <person name="Gendler K."/>
            <person name="Goodstein D."/>
            <person name="Gribskov M."/>
            <person name="Grimwood J."/>
            <person name="Groover A."/>
            <person name="Gunter L."/>
            <person name="Hamberger B."/>
            <person name="Heinze B."/>
            <person name="Helariutta Y."/>
            <person name="Henrissat B."/>
            <person name="Holligan D."/>
            <person name="Holt R."/>
            <person name="Huang W."/>
            <person name="Islam-Faridi N."/>
            <person name="Jones S."/>
            <person name="Jones-Rhoades M."/>
            <person name="Jorgensen R."/>
            <person name="Joshi C."/>
            <person name="Kangasjarvi J."/>
            <person name="Karlsson J."/>
            <person name="Kelleher C."/>
            <person name="Kirkpatrick R."/>
            <person name="Kirst M."/>
            <person name="Kohler A."/>
            <person name="Kalluri U."/>
            <person name="Larimer F."/>
            <person name="Leebens-Mack J."/>
            <person name="Leple J.C."/>
            <person name="Locascio P."/>
            <person name="Lou Y."/>
            <person name="Lucas S."/>
            <person name="Martin F."/>
            <person name="Montanini B."/>
            <person name="Napoli C."/>
            <person name="Nelson D.R."/>
            <person name="Nelson C."/>
            <person name="Nieminen K."/>
            <person name="Nilsson O."/>
            <person name="Pereda V."/>
            <person name="Peter G."/>
            <person name="Philippe R."/>
            <person name="Pilate G."/>
            <person name="Poliakov A."/>
            <person name="Razumovskaya J."/>
            <person name="Richardson P."/>
            <person name="Rinaldi C."/>
            <person name="Ritland K."/>
            <person name="Rouze P."/>
            <person name="Ryaboy D."/>
            <person name="Schmutz J."/>
            <person name="Schrader J."/>
            <person name="Segerman B."/>
            <person name="Shin H."/>
            <person name="Siddiqui A."/>
            <person name="Sterky F."/>
            <person name="Terry A."/>
            <person name="Tsai C.J."/>
            <person name="Uberbacher E."/>
            <person name="Unneberg P."/>
            <person name="Vahala J."/>
            <person name="Wall K."/>
            <person name="Wessler S."/>
            <person name="Yang G."/>
            <person name="Yin T."/>
            <person name="Douglas C."/>
            <person name="Marra M."/>
            <person name="Sandberg G."/>
            <person name="Van de Peer Y."/>
            <person name="Rokhsar D."/>
        </authorList>
    </citation>
    <scope>NUCLEOTIDE SEQUENCE [LARGE SCALE GENOMIC DNA]</scope>
    <source>
        <strain evidence="2">cv. Nisqually</strain>
    </source>
</reference>
<dbReference type="STRING" id="3694.A0A2K1XLE0"/>
<proteinExistence type="predicted"/>
<accession>A0A2K1XLE0</accession>
<evidence type="ECO:0000313" key="2">
    <source>
        <dbReference type="Proteomes" id="UP000006729"/>
    </source>
</evidence>
<name>A0A2K1XLE0_POPTR</name>
<organism evidence="1 2">
    <name type="scientific">Populus trichocarpa</name>
    <name type="common">Western balsam poplar</name>
    <name type="synonym">Populus balsamifera subsp. trichocarpa</name>
    <dbReference type="NCBI Taxonomy" id="3694"/>
    <lineage>
        <taxon>Eukaryota</taxon>
        <taxon>Viridiplantae</taxon>
        <taxon>Streptophyta</taxon>
        <taxon>Embryophyta</taxon>
        <taxon>Tracheophyta</taxon>
        <taxon>Spermatophyta</taxon>
        <taxon>Magnoliopsida</taxon>
        <taxon>eudicotyledons</taxon>
        <taxon>Gunneridae</taxon>
        <taxon>Pentapetalae</taxon>
        <taxon>rosids</taxon>
        <taxon>fabids</taxon>
        <taxon>Malpighiales</taxon>
        <taxon>Salicaceae</taxon>
        <taxon>Saliceae</taxon>
        <taxon>Populus</taxon>
    </lineage>
</organism>
<dbReference type="EMBL" id="CM009304">
    <property type="protein sequence ID" value="PNT01595.1"/>
    <property type="molecule type" value="Genomic_DNA"/>
</dbReference>